<name>A0ABS7AK32_9CLOT</name>
<keyword evidence="2" id="KW-1185">Reference proteome</keyword>
<reference evidence="1 2" key="1">
    <citation type="submission" date="2021-07" db="EMBL/GenBank/DDBJ databases">
        <title>Clostridium weizhouense sp. nov., an anaerobic bacterium isolated from activated sludge of Petroleum wastewater.</title>
        <authorList>
            <person name="Li Q."/>
        </authorList>
    </citation>
    <scope>NUCLEOTIDE SEQUENCE [LARGE SCALE GENOMIC DNA]</scope>
    <source>
        <strain evidence="1 2">YB-6</strain>
    </source>
</reference>
<accession>A0ABS7AK32</accession>
<dbReference type="InterPro" id="IPR014054">
    <property type="entry name" value="Phage_regulatory_Rha"/>
</dbReference>
<dbReference type="EMBL" id="JAHXPT010000002">
    <property type="protein sequence ID" value="MBW6409025.1"/>
    <property type="molecule type" value="Genomic_DNA"/>
</dbReference>
<dbReference type="Pfam" id="PF09669">
    <property type="entry name" value="Phage_pRha"/>
    <property type="match status" value="1"/>
</dbReference>
<protein>
    <submittedName>
        <fullName evidence="1">Rha family transcriptional regulator</fullName>
    </submittedName>
</protein>
<sequence length="238" mass="27977">MIKQLENKLSSREVAEMMEMEHSKLLRKIDGINKDFNQAKIGFVKYWVESSYKDAKGEERKEYQITKRGCEFLAHKTTGTKGNLFTDKYMDKFAAMEKVIENPNELINQLSEQISSMYEYIASTNSRLQELEKIVYKKQKQSIANRKHYLKINEPLEVRLNRITIDMINQIIANSIVDGILRRTEEGIVVDKDVLFFEASKFNIKKHDIKKKLESLNKIIYKQVRINGKNMWCIVVNK</sequence>
<comment type="caution">
    <text evidence="1">The sequence shown here is derived from an EMBL/GenBank/DDBJ whole genome shotgun (WGS) entry which is preliminary data.</text>
</comment>
<evidence type="ECO:0000313" key="2">
    <source>
        <dbReference type="Proteomes" id="UP001519921"/>
    </source>
</evidence>
<dbReference type="Proteomes" id="UP001519921">
    <property type="component" value="Unassembled WGS sequence"/>
</dbReference>
<dbReference type="RefSeq" id="WP_219778085.1">
    <property type="nucleotide sequence ID" value="NZ_JAHXPT010000002.1"/>
</dbReference>
<evidence type="ECO:0000313" key="1">
    <source>
        <dbReference type="EMBL" id="MBW6409025.1"/>
    </source>
</evidence>
<proteinExistence type="predicted"/>
<organism evidence="1 2">
    <name type="scientific">Clostridium weizhouense</name>
    <dbReference type="NCBI Taxonomy" id="2859781"/>
    <lineage>
        <taxon>Bacteria</taxon>
        <taxon>Bacillati</taxon>
        <taxon>Bacillota</taxon>
        <taxon>Clostridia</taxon>
        <taxon>Eubacteriales</taxon>
        <taxon>Clostridiaceae</taxon>
        <taxon>Clostridium</taxon>
    </lineage>
</organism>
<gene>
    <name evidence="1" type="ORF">KYD98_02875</name>
</gene>